<reference evidence="1 2" key="1">
    <citation type="journal article" date="2020" name="Phytopathology">
        <title>A high-quality genome resource of Botrytis fragariae, a new and rapidly spreading fungal pathogen causing strawberry gray mold in the U.S.A.</title>
        <authorList>
            <person name="Wu Y."/>
            <person name="Saski C.A."/>
            <person name="Schnabel G."/>
            <person name="Xiao S."/>
            <person name="Hu M."/>
        </authorList>
    </citation>
    <scope>NUCLEOTIDE SEQUENCE [LARGE SCALE GENOMIC DNA]</scope>
    <source>
        <strain evidence="1 2">BVB16</strain>
    </source>
</reference>
<dbReference type="GeneID" id="59263332"/>
<evidence type="ECO:0000313" key="2">
    <source>
        <dbReference type="Proteomes" id="UP000531561"/>
    </source>
</evidence>
<accession>A0A8H6AMZ3</accession>
<dbReference type="AlphaFoldDB" id="A0A8H6AMZ3"/>
<name>A0A8H6AMZ3_9HELO</name>
<gene>
    <name evidence="1" type="ORF">Bfra_009295</name>
</gene>
<evidence type="ECO:0000313" key="1">
    <source>
        <dbReference type="EMBL" id="KAF5870743.1"/>
    </source>
</evidence>
<feature type="non-terminal residue" evidence="1">
    <location>
        <position position="1"/>
    </location>
</feature>
<dbReference type="Proteomes" id="UP000531561">
    <property type="component" value="Unassembled WGS sequence"/>
</dbReference>
<protein>
    <submittedName>
        <fullName evidence="1">Uncharacterized protein</fullName>
    </submittedName>
</protein>
<comment type="caution">
    <text evidence="1">The sequence shown here is derived from an EMBL/GenBank/DDBJ whole genome shotgun (WGS) entry which is preliminary data.</text>
</comment>
<dbReference type="EMBL" id="JABFCT010000013">
    <property type="protein sequence ID" value="KAF5870743.1"/>
    <property type="molecule type" value="Genomic_DNA"/>
</dbReference>
<proteinExistence type="predicted"/>
<sequence>PQEIDIGISQYSDGKVQGTKSINHETKYIPRNWMHYRYLASTVVKFVESGKGEGLELEHLAMEGSYETSDGDDRGGARALYLFVCYLSHFSTIRSMVRV</sequence>
<keyword evidence="2" id="KW-1185">Reference proteome</keyword>
<dbReference type="RefSeq" id="XP_037189690.1">
    <property type="nucleotide sequence ID" value="XM_037339640.1"/>
</dbReference>
<organism evidence="1 2">
    <name type="scientific">Botrytis fragariae</name>
    <dbReference type="NCBI Taxonomy" id="1964551"/>
    <lineage>
        <taxon>Eukaryota</taxon>
        <taxon>Fungi</taxon>
        <taxon>Dikarya</taxon>
        <taxon>Ascomycota</taxon>
        <taxon>Pezizomycotina</taxon>
        <taxon>Leotiomycetes</taxon>
        <taxon>Helotiales</taxon>
        <taxon>Sclerotiniaceae</taxon>
        <taxon>Botrytis</taxon>
    </lineage>
</organism>